<comment type="similarity">
    <text evidence="2">Belongs to the ribonuclease III family.</text>
</comment>
<evidence type="ECO:0000256" key="1">
    <source>
        <dbReference type="ARBA" id="ARBA00000109"/>
    </source>
</evidence>
<dbReference type="GO" id="GO:0008033">
    <property type="term" value="P:tRNA processing"/>
    <property type="evidence" value="ECO:0007669"/>
    <property type="project" value="UniProtKB-KW"/>
</dbReference>
<dbReference type="Pfam" id="PF14622">
    <property type="entry name" value="Ribonucleas_3_3"/>
    <property type="match status" value="1"/>
</dbReference>
<keyword evidence="9" id="KW-0963">Cytoplasm</keyword>
<dbReference type="HAMAP" id="MF_00104">
    <property type="entry name" value="RNase_III"/>
    <property type="match status" value="1"/>
</dbReference>
<evidence type="ECO:0000256" key="8">
    <source>
        <dbReference type="ARBA" id="ARBA00022884"/>
    </source>
</evidence>
<dbReference type="GO" id="GO:0006397">
    <property type="term" value="P:mRNA processing"/>
    <property type="evidence" value="ECO:0007669"/>
    <property type="project" value="UniProtKB-UniRule"/>
</dbReference>
<keyword evidence="5 9" id="KW-0540">Nuclease</keyword>
<dbReference type="Proteomes" id="UP000254777">
    <property type="component" value="Unassembled WGS sequence"/>
</dbReference>
<feature type="binding site" evidence="9">
    <location>
        <position position="120"/>
    </location>
    <ligand>
        <name>Mg(2+)</name>
        <dbReference type="ChEBI" id="CHEBI:18420"/>
    </ligand>
</feature>
<dbReference type="GO" id="GO:0019843">
    <property type="term" value="F:rRNA binding"/>
    <property type="evidence" value="ECO:0007669"/>
    <property type="project" value="UniProtKB-KW"/>
</dbReference>
<dbReference type="SUPFAM" id="SSF69065">
    <property type="entry name" value="RNase III domain-like"/>
    <property type="match status" value="1"/>
</dbReference>
<dbReference type="AlphaFoldDB" id="A0A379DE24"/>
<dbReference type="Gene3D" id="3.30.160.20">
    <property type="match status" value="1"/>
</dbReference>
<name>A0A379DE24_9FIRM</name>
<evidence type="ECO:0000256" key="2">
    <source>
        <dbReference type="ARBA" id="ARBA00010183"/>
    </source>
</evidence>
<gene>
    <name evidence="9 12" type="primary">rnc</name>
    <name evidence="12" type="ORF">NCTC11088_01979</name>
</gene>
<dbReference type="PROSITE" id="PS00517">
    <property type="entry name" value="RNASE_3_1"/>
    <property type="match status" value="1"/>
</dbReference>
<comment type="subunit">
    <text evidence="9">Homodimer.</text>
</comment>
<organism evidence="12 13">
    <name type="scientific">Peptoniphilus indolicus</name>
    <dbReference type="NCBI Taxonomy" id="33030"/>
    <lineage>
        <taxon>Bacteria</taxon>
        <taxon>Bacillati</taxon>
        <taxon>Bacillota</taxon>
        <taxon>Tissierellia</taxon>
        <taxon>Tissierellales</taxon>
        <taxon>Peptoniphilaceae</taxon>
        <taxon>Peptoniphilus</taxon>
    </lineage>
</organism>
<dbReference type="RefSeq" id="WP_172463332.1">
    <property type="nucleotide sequence ID" value="NZ_UGTH01000001.1"/>
</dbReference>
<comment type="function">
    <text evidence="9">Digests double-stranded RNA. Involved in the processing of primary rRNA transcript to yield the immediate precursors to the large and small rRNAs (23S and 16S). Processes some mRNAs, and tRNAs when they are encoded in the rRNA operon. Processes pre-crRNA and tracrRNA of type II CRISPR loci if present in the organism.</text>
</comment>
<dbReference type="GO" id="GO:0005737">
    <property type="term" value="C:cytoplasm"/>
    <property type="evidence" value="ECO:0007669"/>
    <property type="project" value="UniProtKB-SubCell"/>
</dbReference>
<keyword evidence="6 9" id="KW-0255">Endonuclease</keyword>
<dbReference type="InterPro" id="IPR014720">
    <property type="entry name" value="dsRBD_dom"/>
</dbReference>
<dbReference type="SMART" id="SM00358">
    <property type="entry name" value="DSRM"/>
    <property type="match status" value="1"/>
</dbReference>
<feature type="active site" evidence="9">
    <location>
        <position position="51"/>
    </location>
</feature>
<keyword evidence="9" id="KW-0479">Metal-binding</keyword>
<dbReference type="PANTHER" id="PTHR11207:SF0">
    <property type="entry name" value="RIBONUCLEASE 3"/>
    <property type="match status" value="1"/>
</dbReference>
<dbReference type="CDD" id="cd00593">
    <property type="entry name" value="RIBOc"/>
    <property type="match status" value="1"/>
</dbReference>
<keyword evidence="8 9" id="KW-0694">RNA-binding</keyword>
<dbReference type="GO" id="GO:0046872">
    <property type="term" value="F:metal ion binding"/>
    <property type="evidence" value="ECO:0007669"/>
    <property type="project" value="UniProtKB-KW"/>
</dbReference>
<evidence type="ECO:0000256" key="6">
    <source>
        <dbReference type="ARBA" id="ARBA00022759"/>
    </source>
</evidence>
<sequence>MNNKDIKKLCSIIDYNFNNDLYLETALVHSSYLNENESYQKNNQRLEFLGDAVLELVITEELFLNNLNMREGKLSQLRSKIVSEQALYKIAKDINLGMFIKFGRGEYKADGNYRASIMADALEALIGAVYLDGGLSSAKKVVLSLCDENIRAALSNKINIDYKTLLQEFSQRDSKKEVEYVLREEKGPDNNKTFFYDLFLNGELLAKGEGSSKKKAQQMAAKECLIKLGEIYE</sequence>
<feature type="binding site" evidence="9">
    <location>
        <position position="123"/>
    </location>
    <ligand>
        <name>Mg(2+)</name>
        <dbReference type="ChEBI" id="CHEBI:18420"/>
    </ligand>
</feature>
<evidence type="ECO:0000256" key="5">
    <source>
        <dbReference type="ARBA" id="ARBA00022722"/>
    </source>
</evidence>
<evidence type="ECO:0000256" key="7">
    <source>
        <dbReference type="ARBA" id="ARBA00022801"/>
    </source>
</evidence>
<dbReference type="FunFam" id="1.10.1520.10:FF:000001">
    <property type="entry name" value="Ribonuclease 3"/>
    <property type="match status" value="1"/>
</dbReference>
<comment type="subcellular location">
    <subcellularLocation>
        <location evidence="9">Cytoplasm</location>
    </subcellularLocation>
</comment>
<proteinExistence type="inferred from homology"/>
<dbReference type="EC" id="3.1.26.3" evidence="9"/>
<keyword evidence="9" id="KW-0819">tRNA processing</keyword>
<dbReference type="GO" id="GO:0003725">
    <property type="term" value="F:double-stranded RNA binding"/>
    <property type="evidence" value="ECO:0007669"/>
    <property type="project" value="TreeGrafter"/>
</dbReference>
<dbReference type="Gene3D" id="1.10.1520.10">
    <property type="entry name" value="Ribonuclease III domain"/>
    <property type="match status" value="1"/>
</dbReference>
<comment type="catalytic activity">
    <reaction evidence="1 9">
        <text>Endonucleolytic cleavage to 5'-phosphomonoester.</text>
        <dbReference type="EC" id="3.1.26.3"/>
    </reaction>
</comment>
<feature type="domain" description="DRBM" evidence="10">
    <location>
        <begin position="161"/>
        <end position="230"/>
    </location>
</feature>
<dbReference type="PANTHER" id="PTHR11207">
    <property type="entry name" value="RIBONUCLEASE III"/>
    <property type="match status" value="1"/>
</dbReference>
<evidence type="ECO:0000259" key="11">
    <source>
        <dbReference type="PROSITE" id="PS50142"/>
    </source>
</evidence>
<evidence type="ECO:0000256" key="9">
    <source>
        <dbReference type="HAMAP-Rule" id="MF_00104"/>
    </source>
</evidence>
<dbReference type="InterPro" id="IPR011907">
    <property type="entry name" value="RNase_III"/>
</dbReference>
<dbReference type="Pfam" id="PF00035">
    <property type="entry name" value="dsrm"/>
    <property type="match status" value="1"/>
</dbReference>
<dbReference type="GO" id="GO:0006364">
    <property type="term" value="P:rRNA processing"/>
    <property type="evidence" value="ECO:0007669"/>
    <property type="project" value="UniProtKB-UniRule"/>
</dbReference>
<keyword evidence="7 9" id="KW-0378">Hydrolase</keyword>
<dbReference type="PROSITE" id="PS50137">
    <property type="entry name" value="DS_RBD"/>
    <property type="match status" value="1"/>
</dbReference>
<accession>A0A379DE24</accession>
<keyword evidence="9" id="KW-0699">rRNA-binding</keyword>
<dbReference type="GO" id="GO:0004525">
    <property type="term" value="F:ribonuclease III activity"/>
    <property type="evidence" value="ECO:0007669"/>
    <property type="project" value="UniProtKB-UniRule"/>
</dbReference>
<evidence type="ECO:0000313" key="13">
    <source>
        <dbReference type="Proteomes" id="UP000254777"/>
    </source>
</evidence>
<comment type="cofactor">
    <cofactor evidence="9">
        <name>Mg(2+)</name>
        <dbReference type="ChEBI" id="CHEBI:18420"/>
    </cofactor>
</comment>
<evidence type="ECO:0000313" key="12">
    <source>
        <dbReference type="EMBL" id="SUB76167.1"/>
    </source>
</evidence>
<dbReference type="CDD" id="cd10845">
    <property type="entry name" value="DSRM_RNAse_III_family"/>
    <property type="match status" value="1"/>
</dbReference>
<dbReference type="EMBL" id="UGTH01000001">
    <property type="protein sequence ID" value="SUB76167.1"/>
    <property type="molecule type" value="Genomic_DNA"/>
</dbReference>
<evidence type="ECO:0000256" key="4">
    <source>
        <dbReference type="ARBA" id="ARBA00022664"/>
    </source>
</evidence>
<dbReference type="NCBIfam" id="TIGR02191">
    <property type="entry name" value="RNaseIII"/>
    <property type="match status" value="1"/>
</dbReference>
<dbReference type="InterPro" id="IPR000999">
    <property type="entry name" value="RNase_III_dom"/>
</dbReference>
<dbReference type="SMART" id="SM00535">
    <property type="entry name" value="RIBOc"/>
    <property type="match status" value="1"/>
</dbReference>
<evidence type="ECO:0000256" key="3">
    <source>
        <dbReference type="ARBA" id="ARBA00022552"/>
    </source>
</evidence>
<keyword evidence="9" id="KW-0460">Magnesium</keyword>
<reference evidence="12 13" key="1">
    <citation type="submission" date="2018-06" db="EMBL/GenBank/DDBJ databases">
        <authorList>
            <consortium name="Pathogen Informatics"/>
            <person name="Doyle S."/>
        </authorList>
    </citation>
    <scope>NUCLEOTIDE SEQUENCE [LARGE SCALE GENOMIC DNA]</scope>
    <source>
        <strain evidence="12 13">NCTC11088</strain>
    </source>
</reference>
<feature type="domain" description="RNase III" evidence="11">
    <location>
        <begin position="6"/>
        <end position="134"/>
    </location>
</feature>
<protein>
    <recommendedName>
        <fullName evidence="9">Ribonuclease 3</fullName>
        <ecNumber evidence="9">3.1.26.3</ecNumber>
    </recommendedName>
    <alternativeName>
        <fullName evidence="9">Ribonuclease III</fullName>
        <shortName evidence="9">RNase III</shortName>
    </alternativeName>
</protein>
<keyword evidence="3 9" id="KW-0698">rRNA processing</keyword>
<keyword evidence="4 9" id="KW-0507">mRNA processing</keyword>
<dbReference type="PROSITE" id="PS50142">
    <property type="entry name" value="RNASE_3_2"/>
    <property type="match status" value="1"/>
</dbReference>
<feature type="binding site" evidence="9">
    <location>
        <position position="47"/>
    </location>
    <ligand>
        <name>Mg(2+)</name>
        <dbReference type="ChEBI" id="CHEBI:18420"/>
    </ligand>
</feature>
<feature type="active site" evidence="9">
    <location>
        <position position="123"/>
    </location>
</feature>
<evidence type="ECO:0000259" key="10">
    <source>
        <dbReference type="PROSITE" id="PS50137"/>
    </source>
</evidence>
<dbReference type="SUPFAM" id="SSF54768">
    <property type="entry name" value="dsRNA-binding domain-like"/>
    <property type="match status" value="1"/>
</dbReference>
<dbReference type="InterPro" id="IPR036389">
    <property type="entry name" value="RNase_III_sf"/>
</dbReference>
<dbReference type="GO" id="GO:0010468">
    <property type="term" value="P:regulation of gene expression"/>
    <property type="evidence" value="ECO:0007669"/>
    <property type="project" value="TreeGrafter"/>
</dbReference>